<accession>A0AAD2Q4Y9</accession>
<organism evidence="6 7">
    <name type="scientific">Mycena citricolor</name>
    <dbReference type="NCBI Taxonomy" id="2018698"/>
    <lineage>
        <taxon>Eukaryota</taxon>
        <taxon>Fungi</taxon>
        <taxon>Dikarya</taxon>
        <taxon>Basidiomycota</taxon>
        <taxon>Agaricomycotina</taxon>
        <taxon>Agaricomycetes</taxon>
        <taxon>Agaricomycetidae</taxon>
        <taxon>Agaricales</taxon>
        <taxon>Marasmiineae</taxon>
        <taxon>Mycenaceae</taxon>
        <taxon>Mycena</taxon>
    </lineage>
</organism>
<evidence type="ECO:0000256" key="4">
    <source>
        <dbReference type="ARBA" id="ARBA00023163"/>
    </source>
</evidence>
<evidence type="ECO:0000256" key="5">
    <source>
        <dbReference type="ARBA" id="ARBA00023242"/>
    </source>
</evidence>
<dbReference type="GO" id="GO:0005634">
    <property type="term" value="C:nucleus"/>
    <property type="evidence" value="ECO:0007669"/>
    <property type="project" value="UniProtKB-SubCell"/>
</dbReference>
<dbReference type="PANTHER" id="PTHR47338:SF29">
    <property type="entry name" value="ZN(2)-C6 FUNGAL-TYPE DOMAIN-CONTAINING PROTEIN"/>
    <property type="match status" value="1"/>
</dbReference>
<evidence type="ECO:0000313" key="6">
    <source>
        <dbReference type="EMBL" id="CAK5274752.1"/>
    </source>
</evidence>
<comment type="caution">
    <text evidence="6">The sequence shown here is derived from an EMBL/GenBank/DDBJ whole genome shotgun (WGS) entry which is preliminary data.</text>
</comment>
<gene>
    <name evidence="6" type="ORF">MYCIT1_LOCUS22049</name>
</gene>
<protein>
    <recommendedName>
        <fullName evidence="8">Transcription factor domain-containing protein</fullName>
    </recommendedName>
</protein>
<keyword evidence="5" id="KW-0539">Nucleus</keyword>
<evidence type="ECO:0000256" key="3">
    <source>
        <dbReference type="ARBA" id="ARBA00023015"/>
    </source>
</evidence>
<dbReference type="AlphaFoldDB" id="A0AAD2Q4Y9"/>
<evidence type="ECO:0000256" key="1">
    <source>
        <dbReference type="ARBA" id="ARBA00004123"/>
    </source>
</evidence>
<reference evidence="6" key="1">
    <citation type="submission" date="2023-11" db="EMBL/GenBank/DDBJ databases">
        <authorList>
            <person name="De Vega J J."/>
            <person name="De Vega J J."/>
        </authorList>
    </citation>
    <scope>NUCLEOTIDE SEQUENCE</scope>
</reference>
<evidence type="ECO:0000256" key="2">
    <source>
        <dbReference type="ARBA" id="ARBA00022723"/>
    </source>
</evidence>
<dbReference type="Proteomes" id="UP001295794">
    <property type="component" value="Unassembled WGS sequence"/>
</dbReference>
<dbReference type="GO" id="GO:0046872">
    <property type="term" value="F:metal ion binding"/>
    <property type="evidence" value="ECO:0007669"/>
    <property type="project" value="UniProtKB-KW"/>
</dbReference>
<dbReference type="CDD" id="cd12148">
    <property type="entry name" value="fungal_TF_MHR"/>
    <property type="match status" value="1"/>
</dbReference>
<dbReference type="InterPro" id="IPR050815">
    <property type="entry name" value="TF_fung"/>
</dbReference>
<comment type="subcellular location">
    <subcellularLocation>
        <location evidence="1">Nucleus</location>
    </subcellularLocation>
</comment>
<sequence>MLSTADPALESTILAAALHATSMGLANAHRPGAILQTLQASLLLAQYFFHGARLLEARYHAIAALSIVLGADFHKIRSGAGSRHGGHGSPSEIAPAVTLLEEGERINAFWAVLTLNCCLFAVAHPMSGSSVDYGMVDVPWPLDIELYERDSRFLPLQSSRTIESFLANRADQGRSVLALRAKAAVLFEQASLLSSQATDHAQLSAKHIALNAAIEMFKQTLGANQHPGLLIAHVLSHASTLLLHRPFVGSYDESRQSMLRAARVIVDITRSQNWTALGYIDPVFGTIWALTLDFLGGEISRLKYRGSPGSAQMLRQFNEAGQNVLSAMTTAASRCKMIEVQIESTMNQFLGATNAIA</sequence>
<dbReference type="PANTHER" id="PTHR47338">
    <property type="entry name" value="ZN(II)2CYS6 TRANSCRIPTION FACTOR (EUROFUNG)-RELATED"/>
    <property type="match status" value="1"/>
</dbReference>
<keyword evidence="7" id="KW-1185">Reference proteome</keyword>
<evidence type="ECO:0000313" key="7">
    <source>
        <dbReference type="Proteomes" id="UP001295794"/>
    </source>
</evidence>
<keyword evidence="4" id="KW-0804">Transcription</keyword>
<name>A0AAD2Q4Y9_9AGAR</name>
<keyword evidence="2" id="KW-0479">Metal-binding</keyword>
<dbReference type="EMBL" id="CAVNYO010000403">
    <property type="protein sequence ID" value="CAK5274752.1"/>
    <property type="molecule type" value="Genomic_DNA"/>
</dbReference>
<dbReference type="GO" id="GO:0000981">
    <property type="term" value="F:DNA-binding transcription factor activity, RNA polymerase II-specific"/>
    <property type="evidence" value="ECO:0007669"/>
    <property type="project" value="InterPro"/>
</dbReference>
<proteinExistence type="predicted"/>
<keyword evidence="3" id="KW-0805">Transcription regulation</keyword>
<evidence type="ECO:0008006" key="8">
    <source>
        <dbReference type="Google" id="ProtNLM"/>
    </source>
</evidence>